<protein>
    <recommendedName>
        <fullName evidence="17">G-protein coupled receptors family 1 profile domain-containing protein</fullName>
    </recommendedName>
</protein>
<feature type="transmembrane region" description="Helical" evidence="16">
    <location>
        <begin position="217"/>
        <end position="236"/>
    </location>
</feature>
<keyword evidence="7" id="KW-0297">G-protein coupled receptor</keyword>
<evidence type="ECO:0000256" key="8">
    <source>
        <dbReference type="ARBA" id="ARBA00023069"/>
    </source>
</evidence>
<dbReference type="PRINTS" id="PR00237">
    <property type="entry name" value="GPCRRHODOPSN"/>
</dbReference>
<comment type="subcellular location">
    <subcellularLocation>
        <location evidence="2">Cell membrane</location>
        <topology evidence="2">Multi-pass membrane protein</topology>
    </subcellularLocation>
    <subcellularLocation>
        <location evidence="1">Cell projection</location>
        <location evidence="1">Cilium membrane</location>
    </subcellularLocation>
</comment>
<feature type="compositionally biased region" description="Polar residues" evidence="15">
    <location>
        <begin position="346"/>
        <end position="358"/>
    </location>
</feature>
<evidence type="ECO:0000313" key="18">
    <source>
        <dbReference type="EMBL" id="KAH3827110.1"/>
    </source>
</evidence>
<keyword evidence="14" id="KW-0966">Cell projection</keyword>
<feature type="transmembrane region" description="Helical" evidence="16">
    <location>
        <begin position="142"/>
        <end position="166"/>
    </location>
</feature>
<evidence type="ECO:0000256" key="3">
    <source>
        <dbReference type="ARBA" id="ARBA00022473"/>
    </source>
</evidence>
<sequence>MNIYNASVCVFYHNNFVAIFSFVVAGISLLLLPFSLFAVVSQHLEYSGRWCQAQGFLFNVFVVTQQFALLTISLDRNYAIMNSLRYPNVFTQPLCITFIAASWVLAIIVSIPPLVDSGLGRYAFHRNHFLCSIDFDISSGYTLVFCIIVFALPIFLQGVCYIRIFLAAVGHTKRSAKVAPLVAQRSHVSVEPESSTTSTVSTEVHSHSIECKAVRTIFIIAIAFMICWVPYFVEIIKSMNGEKINPNFSAASICFLFAAGILNPLIYAYMNRVTRREIGRFVCGSSLSQDSEDFVSTSMSTHTSTWGTQPKVRSKSIATNNDMCTIHEVPEESVFPREVDRRPPAGTSSSHLCSPGQQSFSSTDHFVVETGNATAINSTEIVMETENTASGSYDGAGPSTEGTALHSGQSYWKIINSERFKEQRRQTLPKENDGPSYFSVRGRRRKRDCGSFLYFENGGGKSKRNQVQSISVRVPNIQLRLSVKETDLDKIHKLSVRSNFEYERKDRSRSLQQASQNVGMHARAARMQQASTNPSSYRGSVSGPDVTETQTPGEYERDNRLINIASMKSVLTKSFENLSRIDTLVDQPYDGGRCKSEPCALNRVMKG</sequence>
<keyword evidence="3" id="KW-0217">Developmental protein</keyword>
<evidence type="ECO:0000256" key="14">
    <source>
        <dbReference type="ARBA" id="ARBA00023273"/>
    </source>
</evidence>
<name>A0A9D4H1Z9_DREPO</name>
<dbReference type="EMBL" id="JAIWYP010000005">
    <property type="protein sequence ID" value="KAH3827110.1"/>
    <property type="molecule type" value="Genomic_DNA"/>
</dbReference>
<dbReference type="PANTHER" id="PTHR22752">
    <property type="entry name" value="G PROTEIN-COUPLED RECEPTOR"/>
    <property type="match status" value="1"/>
</dbReference>
<feature type="transmembrane region" description="Helical" evidence="16">
    <location>
        <begin position="94"/>
        <end position="115"/>
    </location>
</feature>
<keyword evidence="10" id="KW-1015">Disulfide bond</keyword>
<evidence type="ECO:0000256" key="16">
    <source>
        <dbReference type="SAM" id="Phobius"/>
    </source>
</evidence>
<evidence type="ECO:0000256" key="10">
    <source>
        <dbReference type="ARBA" id="ARBA00023157"/>
    </source>
</evidence>
<evidence type="ECO:0000256" key="12">
    <source>
        <dbReference type="ARBA" id="ARBA00023180"/>
    </source>
</evidence>
<feature type="transmembrane region" description="Helical" evidence="16">
    <location>
        <begin position="248"/>
        <end position="270"/>
    </location>
</feature>
<dbReference type="Pfam" id="PF00001">
    <property type="entry name" value="7tm_1"/>
    <property type="match status" value="1"/>
</dbReference>
<dbReference type="Gene3D" id="1.20.1070.10">
    <property type="entry name" value="Rhodopsin 7-helix transmembrane proteins"/>
    <property type="match status" value="1"/>
</dbReference>
<evidence type="ECO:0000256" key="4">
    <source>
        <dbReference type="ARBA" id="ARBA00022475"/>
    </source>
</evidence>
<evidence type="ECO:0000256" key="9">
    <source>
        <dbReference type="ARBA" id="ARBA00023136"/>
    </source>
</evidence>
<dbReference type="Proteomes" id="UP000828390">
    <property type="component" value="Unassembled WGS sequence"/>
</dbReference>
<feature type="region of interest" description="Disordered" evidence="15">
    <location>
        <begin position="504"/>
        <end position="553"/>
    </location>
</feature>
<feature type="region of interest" description="Disordered" evidence="15">
    <location>
        <begin position="334"/>
        <end position="358"/>
    </location>
</feature>
<keyword evidence="4" id="KW-1003">Cell membrane</keyword>
<dbReference type="GO" id="GO:0004930">
    <property type="term" value="F:G protein-coupled receptor activity"/>
    <property type="evidence" value="ECO:0007669"/>
    <property type="project" value="UniProtKB-KW"/>
</dbReference>
<feature type="transmembrane region" description="Helical" evidence="16">
    <location>
        <begin position="56"/>
        <end position="74"/>
    </location>
</feature>
<keyword evidence="11" id="KW-0675">Receptor</keyword>
<dbReference type="InterPro" id="IPR017452">
    <property type="entry name" value="GPCR_Rhodpsn_7TM"/>
</dbReference>
<dbReference type="PANTHER" id="PTHR22752:SF10">
    <property type="entry name" value="G-PROTEIN COUPLED RECEPTOR 161"/>
    <property type="match status" value="1"/>
</dbReference>
<keyword evidence="5 16" id="KW-0812">Transmembrane</keyword>
<feature type="compositionally biased region" description="Basic and acidic residues" evidence="15">
    <location>
        <begin position="334"/>
        <end position="343"/>
    </location>
</feature>
<evidence type="ECO:0000256" key="2">
    <source>
        <dbReference type="ARBA" id="ARBA00004651"/>
    </source>
</evidence>
<dbReference type="CDD" id="cd00637">
    <property type="entry name" value="7tm_classA_rhodopsin-like"/>
    <property type="match status" value="1"/>
</dbReference>
<dbReference type="AlphaFoldDB" id="A0A9D4H1Z9"/>
<evidence type="ECO:0000259" key="17">
    <source>
        <dbReference type="PROSITE" id="PS50262"/>
    </source>
</evidence>
<dbReference type="GO" id="GO:0060170">
    <property type="term" value="C:ciliary membrane"/>
    <property type="evidence" value="ECO:0007669"/>
    <property type="project" value="UniProtKB-SubCell"/>
</dbReference>
<feature type="transmembrane region" description="Helical" evidence="16">
    <location>
        <begin position="12"/>
        <end position="36"/>
    </location>
</feature>
<evidence type="ECO:0000256" key="11">
    <source>
        <dbReference type="ARBA" id="ARBA00023170"/>
    </source>
</evidence>
<keyword evidence="12" id="KW-0325">Glycoprotein</keyword>
<evidence type="ECO:0000256" key="1">
    <source>
        <dbReference type="ARBA" id="ARBA00004309"/>
    </source>
</evidence>
<accession>A0A9D4H1Z9</accession>
<keyword evidence="9 16" id="KW-0472">Membrane</keyword>
<dbReference type="InterPro" id="IPR000276">
    <property type="entry name" value="GPCR_Rhodpsn"/>
</dbReference>
<reference evidence="18" key="1">
    <citation type="journal article" date="2019" name="bioRxiv">
        <title>The Genome of the Zebra Mussel, Dreissena polymorpha: A Resource for Invasive Species Research.</title>
        <authorList>
            <person name="McCartney M.A."/>
            <person name="Auch B."/>
            <person name="Kono T."/>
            <person name="Mallez S."/>
            <person name="Zhang Y."/>
            <person name="Obille A."/>
            <person name="Becker A."/>
            <person name="Abrahante J.E."/>
            <person name="Garbe J."/>
            <person name="Badalamenti J.P."/>
            <person name="Herman A."/>
            <person name="Mangelson H."/>
            <person name="Liachko I."/>
            <person name="Sullivan S."/>
            <person name="Sone E.D."/>
            <person name="Koren S."/>
            <person name="Silverstein K.A.T."/>
            <person name="Beckman K.B."/>
            <person name="Gohl D.M."/>
        </authorList>
    </citation>
    <scope>NUCLEOTIDE SEQUENCE</scope>
    <source>
        <strain evidence="18">Duluth1</strain>
        <tissue evidence="18">Whole animal</tissue>
    </source>
</reference>
<keyword evidence="13" id="KW-0807">Transducer</keyword>
<evidence type="ECO:0000256" key="15">
    <source>
        <dbReference type="SAM" id="MobiDB-lite"/>
    </source>
</evidence>
<evidence type="ECO:0000256" key="5">
    <source>
        <dbReference type="ARBA" id="ARBA00022692"/>
    </source>
</evidence>
<comment type="caution">
    <text evidence="18">The sequence shown here is derived from an EMBL/GenBank/DDBJ whole genome shotgun (WGS) entry which is preliminary data.</text>
</comment>
<keyword evidence="8" id="KW-0969">Cilium</keyword>
<evidence type="ECO:0000313" key="19">
    <source>
        <dbReference type="Proteomes" id="UP000828390"/>
    </source>
</evidence>
<reference evidence="18" key="2">
    <citation type="submission" date="2020-11" db="EMBL/GenBank/DDBJ databases">
        <authorList>
            <person name="McCartney M.A."/>
            <person name="Auch B."/>
            <person name="Kono T."/>
            <person name="Mallez S."/>
            <person name="Becker A."/>
            <person name="Gohl D.M."/>
            <person name="Silverstein K.A.T."/>
            <person name="Koren S."/>
            <person name="Bechman K.B."/>
            <person name="Herman A."/>
            <person name="Abrahante J.E."/>
            <person name="Garbe J."/>
        </authorList>
    </citation>
    <scope>NUCLEOTIDE SEQUENCE</scope>
    <source>
        <strain evidence="18">Duluth1</strain>
        <tissue evidence="18">Whole animal</tissue>
    </source>
</reference>
<evidence type="ECO:0000256" key="6">
    <source>
        <dbReference type="ARBA" id="ARBA00022989"/>
    </source>
</evidence>
<gene>
    <name evidence="18" type="ORF">DPMN_129039</name>
</gene>
<feature type="domain" description="G-protein coupled receptors family 1 profile" evidence="17">
    <location>
        <begin position="1"/>
        <end position="267"/>
    </location>
</feature>
<organism evidence="18 19">
    <name type="scientific">Dreissena polymorpha</name>
    <name type="common">Zebra mussel</name>
    <name type="synonym">Mytilus polymorpha</name>
    <dbReference type="NCBI Taxonomy" id="45954"/>
    <lineage>
        <taxon>Eukaryota</taxon>
        <taxon>Metazoa</taxon>
        <taxon>Spiralia</taxon>
        <taxon>Lophotrochozoa</taxon>
        <taxon>Mollusca</taxon>
        <taxon>Bivalvia</taxon>
        <taxon>Autobranchia</taxon>
        <taxon>Heteroconchia</taxon>
        <taxon>Euheterodonta</taxon>
        <taxon>Imparidentia</taxon>
        <taxon>Neoheterodontei</taxon>
        <taxon>Myida</taxon>
        <taxon>Dreissenoidea</taxon>
        <taxon>Dreissenidae</taxon>
        <taxon>Dreissena</taxon>
    </lineage>
</organism>
<dbReference type="SUPFAM" id="SSF81321">
    <property type="entry name" value="Family A G protein-coupled receptor-like"/>
    <property type="match status" value="1"/>
</dbReference>
<dbReference type="GO" id="GO:0005768">
    <property type="term" value="C:endosome"/>
    <property type="evidence" value="ECO:0007669"/>
    <property type="project" value="TreeGrafter"/>
</dbReference>
<evidence type="ECO:0000256" key="7">
    <source>
        <dbReference type="ARBA" id="ARBA00023040"/>
    </source>
</evidence>
<keyword evidence="19" id="KW-1185">Reference proteome</keyword>
<feature type="compositionally biased region" description="Polar residues" evidence="15">
    <location>
        <begin position="528"/>
        <end position="539"/>
    </location>
</feature>
<evidence type="ECO:0000256" key="13">
    <source>
        <dbReference type="ARBA" id="ARBA00023224"/>
    </source>
</evidence>
<dbReference type="PROSITE" id="PS50262">
    <property type="entry name" value="G_PROTEIN_RECEP_F1_2"/>
    <property type="match status" value="1"/>
</dbReference>
<proteinExistence type="predicted"/>
<keyword evidence="6 16" id="KW-1133">Transmembrane helix</keyword>